<gene>
    <name evidence="3" type="ORF">AYI69_g575</name>
</gene>
<dbReference type="GO" id="GO:0032039">
    <property type="term" value="C:integrator complex"/>
    <property type="evidence" value="ECO:0007669"/>
    <property type="project" value="TreeGrafter"/>
</dbReference>
<accession>A0A1R1YSQ3</accession>
<dbReference type="Gene3D" id="3.40.50.410">
    <property type="entry name" value="von Willebrand factor, type A domain"/>
    <property type="match status" value="1"/>
</dbReference>
<feature type="compositionally biased region" description="Low complexity" evidence="1">
    <location>
        <begin position="27"/>
        <end position="49"/>
    </location>
</feature>
<dbReference type="GO" id="GO:0034472">
    <property type="term" value="P:snRNA 3'-end processing"/>
    <property type="evidence" value="ECO:0007669"/>
    <property type="project" value="TreeGrafter"/>
</dbReference>
<feature type="region of interest" description="Disordered" evidence="1">
    <location>
        <begin position="593"/>
        <end position="620"/>
    </location>
</feature>
<feature type="domain" description="Integrator complex subunit 6-like beta-barrel" evidence="2">
    <location>
        <begin position="295"/>
        <end position="449"/>
    </location>
</feature>
<proteinExistence type="predicted"/>
<feature type="region of interest" description="Disordered" evidence="1">
    <location>
        <begin position="23"/>
        <end position="49"/>
    </location>
</feature>
<dbReference type="AlphaFoldDB" id="A0A1R1YSQ3"/>
<feature type="region of interest" description="Disordered" evidence="1">
    <location>
        <begin position="835"/>
        <end position="873"/>
    </location>
</feature>
<feature type="compositionally biased region" description="Low complexity" evidence="1">
    <location>
        <begin position="716"/>
        <end position="747"/>
    </location>
</feature>
<evidence type="ECO:0000256" key="1">
    <source>
        <dbReference type="SAM" id="MobiDB-lite"/>
    </source>
</evidence>
<name>A0A1R1YSQ3_9FUNG</name>
<dbReference type="InterPro" id="IPR051113">
    <property type="entry name" value="Integrator_subunit6"/>
</dbReference>
<feature type="compositionally biased region" description="Polar residues" evidence="1">
    <location>
        <begin position="593"/>
        <end position="603"/>
    </location>
</feature>
<dbReference type="InterPro" id="IPR036465">
    <property type="entry name" value="vWFA_dom_sf"/>
</dbReference>
<dbReference type="EMBL" id="LSSM01000143">
    <property type="protein sequence ID" value="OMJ29900.1"/>
    <property type="molecule type" value="Genomic_DNA"/>
</dbReference>
<evidence type="ECO:0000313" key="3">
    <source>
        <dbReference type="EMBL" id="OMJ29900.1"/>
    </source>
</evidence>
<sequence>MIIAFLIDTSWSMGRHLEDTNPLYTDSKASNNSNSSNKESTSNSNLPLLNNYRHRVNSNLNKNKKIEVPTRLDCAKSIVEQILQKQGYQANDSYLLVTYDENESDCIKSKQTDTPEELLTKLKDLKPQDTSNGGNSLSVLFHRLRLLRLVHDTDTIGQLNIPVNPTPWSDLYQEPFRWDQRLLTVFLHEPGDKDLCFKGSQSSEYLLSPMCSVMGGNSGIFHVGNMKQAQKFVESICPTKRIPNSKSTSGSGMLSVGGVVVNFEKLSSSHSSSNKSENKVLIYAPDSNILTNSIVNNKNSMYITSTGSNMISNGSAGYFPIPESFWLDSIIGGPEGSTPNSFNRPAQPTILYSEQPVQWTVPPKFPFDKFQVDPSSRISQNLIAATNSAYKSNPDGPPVCWPVYVANSYRANNAGFPFGLLRANTARTAVNIFLLPYNYPALFILLRRFESIPKIGTIQSWKLELDEYLTHTPTYYTIPLRRAFLLYGMPKGLIGDNCGNTNQVVNFQKFSMDQRKLAKNDWESILQRIKKETANHPIIKNEPDIPLINIYDIPRNEIITSLSAMRKNFIESVILVSSKIDKNYSFLPKISLESDSNNKNARSGSRDILPNNNNSSIDTELLSPEVKDALESGRDKHNLPVSIMGLYQQAMTRKQAQEIRDPLMDDEMIRQSRKPMFGNPYRKIPKPAIQFPSPPTNSDQSQSLDPRKLSPRGGTNLNDLNSKLSNKDSSLSGQGVDESSNFNSLNESLLPSEPLMLGDISASNDIPNKMADNQLPLSIESNSEIDGEAQINESSSIEQSNSKNLINQYTRFGWIQKRNVAPRYRALKGLWKPGDESWNTNPWSDNKPVKRPRREKILESVSATDTKEPEQISEPPKRVLVEVQVQIPDIKKDEFIKAGSIDSTEPISGQTDIIADIDTDKRLFVDIISKENDENTSNVEPFRVTRAYNNLKKSTENASNQANSTDEQNYAKKIPEIENALQINSDFQMILDTQLETGLGSKLLNIAPKPSKNIAPSPKKTRAASRAEVAVDVEILNDKLHQSIGKESLLKVEDGTEIIKADPAPSSPVGRRKKKAALKPKKTPAQFKLYLIKQIKLDLEKYNEELVLENLELLNPDAVSYTKDQKKAIANACLLAAKPLRRRSVISRLESLLVKLNSV</sequence>
<evidence type="ECO:0000259" key="2">
    <source>
        <dbReference type="Pfam" id="PF25462"/>
    </source>
</evidence>
<comment type="caution">
    <text evidence="3">The sequence shown here is derived from an EMBL/GenBank/DDBJ whole genome shotgun (WGS) entry which is preliminary data.</text>
</comment>
<evidence type="ECO:0000313" key="4">
    <source>
        <dbReference type="Proteomes" id="UP000187429"/>
    </source>
</evidence>
<reference evidence="4" key="1">
    <citation type="submission" date="2017-01" db="EMBL/GenBank/DDBJ databases">
        <authorList>
            <person name="Wang Y."/>
            <person name="White M."/>
            <person name="Kvist S."/>
            <person name="Moncalvo J.-M."/>
        </authorList>
    </citation>
    <scope>NUCLEOTIDE SEQUENCE [LARGE SCALE GENOMIC DNA]</scope>
    <source>
        <strain evidence="4">ID-206-W2</strain>
    </source>
</reference>
<dbReference type="Proteomes" id="UP000187429">
    <property type="component" value="Unassembled WGS sequence"/>
</dbReference>
<dbReference type="InterPro" id="IPR057413">
    <property type="entry name" value="Beta-barrel_INTS6"/>
</dbReference>
<protein>
    <submittedName>
        <fullName evidence="3">Integrator complex subunit 6</fullName>
    </submittedName>
</protein>
<dbReference type="Pfam" id="PF25462">
    <property type="entry name" value="Beta-barrel_INTS6"/>
    <property type="match status" value="1"/>
</dbReference>
<dbReference type="PANTHER" id="PTHR12957">
    <property type="entry name" value="DEAD/H BOX POLYPEPTIDE 26/DICE1-RELATED"/>
    <property type="match status" value="1"/>
</dbReference>
<dbReference type="PANTHER" id="PTHR12957:SF2">
    <property type="entry name" value="INTEGRATOR COMPLEX SUBUNIT 6"/>
    <property type="match status" value="1"/>
</dbReference>
<feature type="region of interest" description="Disordered" evidence="1">
    <location>
        <begin position="674"/>
        <end position="747"/>
    </location>
</feature>
<keyword evidence="4" id="KW-1185">Reference proteome</keyword>
<dbReference type="OrthoDB" id="17307at2759"/>
<organism evidence="3 4">
    <name type="scientific">Smittium culicis</name>
    <dbReference type="NCBI Taxonomy" id="133412"/>
    <lineage>
        <taxon>Eukaryota</taxon>
        <taxon>Fungi</taxon>
        <taxon>Fungi incertae sedis</taxon>
        <taxon>Zoopagomycota</taxon>
        <taxon>Kickxellomycotina</taxon>
        <taxon>Harpellomycetes</taxon>
        <taxon>Harpellales</taxon>
        <taxon>Legeriomycetaceae</taxon>
        <taxon>Smittium</taxon>
    </lineage>
</organism>